<feature type="chain" id="PRO_5019298471" evidence="2">
    <location>
        <begin position="35"/>
        <end position="206"/>
    </location>
</feature>
<dbReference type="EMBL" id="QYYD01000033">
    <property type="protein sequence ID" value="RJF67404.1"/>
    <property type="molecule type" value="Genomic_DNA"/>
</dbReference>
<sequence length="206" mass="20858">MLQSVSCRSLVRVRGAVLAALMLASAGGPTPASAQPSPPAIGPPPSPPEAPQSRENPGLVNELGKLLKDSGSLLKDPGALLPSFVRPNSKPDAPATVAAPPAPAAQPAPPAPALPAQPAPTAPAPSASPIIPAMIDGRQVCPSTASSAADCAAAATMLCRTKGYQQGRSLAVDATEKCSAKLLIPGRRREPGDCRTENFVTRAWCQ</sequence>
<evidence type="ECO:0000313" key="3">
    <source>
        <dbReference type="EMBL" id="RJF67404.1"/>
    </source>
</evidence>
<organism evidence="3 4">
    <name type="scientific">Rhodopseudomonas palustris</name>
    <dbReference type="NCBI Taxonomy" id="1076"/>
    <lineage>
        <taxon>Bacteria</taxon>
        <taxon>Pseudomonadati</taxon>
        <taxon>Pseudomonadota</taxon>
        <taxon>Alphaproteobacteria</taxon>
        <taxon>Hyphomicrobiales</taxon>
        <taxon>Nitrobacteraceae</taxon>
        <taxon>Rhodopseudomonas</taxon>
    </lineage>
</organism>
<dbReference type="AlphaFoldDB" id="A0A418UY67"/>
<feature type="region of interest" description="Disordered" evidence="1">
    <location>
        <begin position="26"/>
        <end position="130"/>
    </location>
</feature>
<evidence type="ECO:0000256" key="1">
    <source>
        <dbReference type="SAM" id="MobiDB-lite"/>
    </source>
</evidence>
<evidence type="ECO:0000256" key="2">
    <source>
        <dbReference type="SAM" id="SignalP"/>
    </source>
</evidence>
<dbReference type="PROSITE" id="PS51318">
    <property type="entry name" value="TAT"/>
    <property type="match status" value="1"/>
</dbReference>
<feature type="signal peptide" evidence="2">
    <location>
        <begin position="1"/>
        <end position="34"/>
    </location>
</feature>
<dbReference type="Proteomes" id="UP000285523">
    <property type="component" value="Unassembled WGS sequence"/>
</dbReference>
<comment type="caution">
    <text evidence="3">The sequence shown here is derived from an EMBL/GenBank/DDBJ whole genome shotgun (WGS) entry which is preliminary data.</text>
</comment>
<proteinExistence type="predicted"/>
<keyword evidence="2" id="KW-0732">Signal</keyword>
<dbReference type="InterPro" id="IPR006311">
    <property type="entry name" value="TAT_signal"/>
</dbReference>
<evidence type="ECO:0000313" key="4">
    <source>
        <dbReference type="Proteomes" id="UP000285523"/>
    </source>
</evidence>
<accession>A0A418UY67</accession>
<dbReference type="OrthoDB" id="8139404at2"/>
<feature type="compositionally biased region" description="Pro residues" evidence="1">
    <location>
        <begin position="100"/>
        <end position="123"/>
    </location>
</feature>
<feature type="compositionally biased region" description="Pro residues" evidence="1">
    <location>
        <begin position="36"/>
        <end position="50"/>
    </location>
</feature>
<gene>
    <name evidence="3" type="ORF">D4Q52_23360</name>
</gene>
<reference evidence="3 4" key="1">
    <citation type="submission" date="2018-09" db="EMBL/GenBank/DDBJ databases">
        <title>Draft genome sequence of Rhodopseudomonas palustris 2.1.18.</title>
        <authorList>
            <person name="Robertson S.L."/>
            <person name="Meyer T.E."/>
            <person name="Kyndt J.A."/>
        </authorList>
    </citation>
    <scope>NUCLEOTIDE SEQUENCE [LARGE SCALE GENOMIC DNA]</scope>
    <source>
        <strain evidence="3 4">2.1.18</strain>
    </source>
</reference>
<name>A0A418UY67_RHOPL</name>
<feature type="compositionally biased region" description="Low complexity" evidence="1">
    <location>
        <begin position="26"/>
        <end position="35"/>
    </location>
</feature>
<protein>
    <submittedName>
        <fullName evidence="3">Uncharacterized protein</fullName>
    </submittedName>
</protein>